<evidence type="ECO:0000259" key="2">
    <source>
        <dbReference type="Pfam" id="PF13976"/>
    </source>
</evidence>
<dbReference type="EMBL" id="BQNB010016669">
    <property type="protein sequence ID" value="GJT54394.1"/>
    <property type="molecule type" value="Genomic_DNA"/>
</dbReference>
<evidence type="ECO:0000256" key="1">
    <source>
        <dbReference type="SAM" id="MobiDB-lite"/>
    </source>
</evidence>
<reference evidence="3" key="1">
    <citation type="journal article" date="2022" name="Int. J. Mol. Sci.">
        <title>Draft Genome of Tanacetum Coccineum: Genomic Comparison of Closely Related Tanacetum-Family Plants.</title>
        <authorList>
            <person name="Yamashiro T."/>
            <person name="Shiraishi A."/>
            <person name="Nakayama K."/>
            <person name="Satake H."/>
        </authorList>
    </citation>
    <scope>NUCLEOTIDE SEQUENCE</scope>
</reference>
<dbReference type="Pfam" id="PF13976">
    <property type="entry name" value="gag_pre-integrs"/>
    <property type="match status" value="1"/>
</dbReference>
<dbReference type="Proteomes" id="UP001151760">
    <property type="component" value="Unassembled WGS sequence"/>
</dbReference>
<organism evidence="3 4">
    <name type="scientific">Tanacetum coccineum</name>
    <dbReference type="NCBI Taxonomy" id="301880"/>
    <lineage>
        <taxon>Eukaryota</taxon>
        <taxon>Viridiplantae</taxon>
        <taxon>Streptophyta</taxon>
        <taxon>Embryophyta</taxon>
        <taxon>Tracheophyta</taxon>
        <taxon>Spermatophyta</taxon>
        <taxon>Magnoliopsida</taxon>
        <taxon>eudicotyledons</taxon>
        <taxon>Gunneridae</taxon>
        <taxon>Pentapetalae</taxon>
        <taxon>asterids</taxon>
        <taxon>campanulids</taxon>
        <taxon>Asterales</taxon>
        <taxon>Asteraceae</taxon>
        <taxon>Asteroideae</taxon>
        <taxon>Anthemideae</taxon>
        <taxon>Anthemidinae</taxon>
        <taxon>Tanacetum</taxon>
    </lineage>
</organism>
<comment type="caution">
    <text evidence="3">The sequence shown here is derived from an EMBL/GenBank/DDBJ whole genome shotgun (WGS) entry which is preliminary data.</text>
</comment>
<name>A0ABQ5ETX0_9ASTR</name>
<feature type="domain" description="GAG-pre-integrase" evidence="2">
    <location>
        <begin position="215"/>
        <end position="273"/>
    </location>
</feature>
<dbReference type="InterPro" id="IPR025724">
    <property type="entry name" value="GAG-pre-integrase_dom"/>
</dbReference>
<gene>
    <name evidence="3" type="ORF">Tco_0989448</name>
</gene>
<reference evidence="3" key="2">
    <citation type="submission" date="2022-01" db="EMBL/GenBank/DDBJ databases">
        <authorList>
            <person name="Yamashiro T."/>
            <person name="Shiraishi A."/>
            <person name="Satake H."/>
            <person name="Nakayama K."/>
        </authorList>
    </citation>
    <scope>NUCLEOTIDE SEQUENCE</scope>
</reference>
<evidence type="ECO:0000313" key="4">
    <source>
        <dbReference type="Proteomes" id="UP001151760"/>
    </source>
</evidence>
<keyword evidence="4" id="KW-1185">Reference proteome</keyword>
<evidence type="ECO:0000313" key="3">
    <source>
        <dbReference type="EMBL" id="GJT54394.1"/>
    </source>
</evidence>
<proteinExistence type="predicted"/>
<sequence length="468" mass="52025">MVPRTILTRSGLISLNTARPVNTVRPRTAVNNAGTMKNVINNAYPTARRPFNKIIAANNSNFTKKVNTIKGTRVNTARPKAVLSAVKGNKGNVVKASACWVWRPKHKVLDHVSKNNGASISFKIFDYIDAQGRSKSIMKERLLGKKDKLRTSKLDFEDVVFCKGTKFNLFSFLFYKMCDKKNSVLFTDTECVVLFPDFKLTDESYVLLKVLRKDNMYSIDLKNVIPQGGLTCLFAKATPDESNLWHRRLGHVNFKTMNKLVRGSLVRGLPLSTGRSFVSTDRSNTPNVSAASTSTGANTDESSFIYLGGKISIDASTLPNADLPIDPNMPDLEDASNTLPKDGIFNGAYDDGEDVGVVANFNNMDNTIAVSPIPTLRIHKDHPKRQILGDPSSAVQTRGKIQKASSAQQAIVIYIHKQNRTNHKDHQNCLFACFLSQEEPKTISPALKDKSWVESMQEELLQFKLQQV</sequence>
<protein>
    <submittedName>
        <fullName evidence="3">Ribonuclease H-like domain-containing protein</fullName>
    </submittedName>
</protein>
<feature type="region of interest" description="Disordered" evidence="1">
    <location>
        <begin position="276"/>
        <end position="295"/>
    </location>
</feature>
<accession>A0ABQ5ETX0</accession>